<dbReference type="Proteomes" id="UP000274920">
    <property type="component" value="Unassembled WGS sequence"/>
</dbReference>
<accession>A0A3R8LCY0</accession>
<feature type="transmembrane region" description="Helical" evidence="7">
    <location>
        <begin position="446"/>
        <end position="466"/>
    </location>
</feature>
<evidence type="ECO:0000313" key="10">
    <source>
        <dbReference type="Proteomes" id="UP000274920"/>
    </source>
</evidence>
<comment type="caution">
    <text evidence="9">The sequence shown here is derived from an EMBL/GenBank/DDBJ whole genome shotgun (WGS) entry which is preliminary data.</text>
</comment>
<evidence type="ECO:0000256" key="4">
    <source>
        <dbReference type="ARBA" id="ARBA00022989"/>
    </source>
</evidence>
<dbReference type="AlphaFoldDB" id="A0A3R8LCY0"/>
<evidence type="ECO:0000256" key="5">
    <source>
        <dbReference type="ARBA" id="ARBA00023136"/>
    </source>
</evidence>
<feature type="transmembrane region" description="Helical" evidence="7">
    <location>
        <begin position="322"/>
        <end position="350"/>
    </location>
</feature>
<evidence type="ECO:0000256" key="2">
    <source>
        <dbReference type="ARBA" id="ARBA00022475"/>
    </source>
</evidence>
<evidence type="ECO:0000256" key="1">
    <source>
        <dbReference type="ARBA" id="ARBA00004651"/>
    </source>
</evidence>
<name>A0A3R8LCY0_9FIRM</name>
<keyword evidence="2" id="KW-1003">Cell membrane</keyword>
<feature type="transmembrane region" description="Helical" evidence="7">
    <location>
        <begin position="863"/>
        <end position="890"/>
    </location>
</feature>
<reference evidence="9" key="1">
    <citation type="submission" date="2018-10" db="EMBL/GenBank/DDBJ databases">
        <title>Schaedlerella arabinophila gen. nov. sp. nov., isolated from the mouse intestinal tract and comparative analysis with the genome of the closely related altered Schaedler flora strain ASF502.</title>
        <authorList>
            <person name="Miyake S."/>
            <person name="Soh M."/>
            <person name="Seedorf H."/>
        </authorList>
    </citation>
    <scope>NUCLEOTIDE SEQUENCE [LARGE SCALE GENOMIC DNA]</scope>
    <source>
        <strain evidence="9">DSM 106076</strain>
    </source>
</reference>
<keyword evidence="4 7" id="KW-1133">Transmembrane helix</keyword>
<feature type="domain" description="ABC3 transporter permease C-terminal" evidence="8">
    <location>
        <begin position="779"/>
        <end position="890"/>
    </location>
</feature>
<feature type="transmembrane region" description="Helical" evidence="7">
    <location>
        <begin position="775"/>
        <end position="801"/>
    </location>
</feature>
<evidence type="ECO:0000313" key="9">
    <source>
        <dbReference type="EMBL" id="RRK30591.1"/>
    </source>
</evidence>
<protein>
    <submittedName>
        <fullName evidence="9">ABC transporter permease</fullName>
    </submittedName>
</protein>
<organism evidence="9 10">
    <name type="scientific">Schaedlerella arabinosiphila</name>
    <dbReference type="NCBI Taxonomy" id="2044587"/>
    <lineage>
        <taxon>Bacteria</taxon>
        <taxon>Bacillati</taxon>
        <taxon>Bacillota</taxon>
        <taxon>Clostridia</taxon>
        <taxon>Lachnospirales</taxon>
        <taxon>Lachnospiraceae</taxon>
        <taxon>Schaedlerella</taxon>
    </lineage>
</organism>
<evidence type="ECO:0000256" key="3">
    <source>
        <dbReference type="ARBA" id="ARBA00022692"/>
    </source>
</evidence>
<comment type="subcellular location">
    <subcellularLocation>
        <location evidence="1">Cell membrane</location>
        <topology evidence="1">Multi-pass membrane protein</topology>
    </subcellularLocation>
</comment>
<gene>
    <name evidence="9" type="ORF">EBB54_03750</name>
</gene>
<evidence type="ECO:0000256" key="6">
    <source>
        <dbReference type="ARBA" id="ARBA00038076"/>
    </source>
</evidence>
<dbReference type="PANTHER" id="PTHR30572:SF4">
    <property type="entry name" value="ABC TRANSPORTER PERMEASE YTRF"/>
    <property type="match status" value="1"/>
</dbReference>
<keyword evidence="3 7" id="KW-0812">Transmembrane</keyword>
<sequence>MRIFGRNTPNNNQDAVRLLAKACRRFGRGRNRLLAGASALGIIVLCTVFSIAYGKMEADYLQAARGNGTVAASSLERGTMEQYHAIQELDYVDCVGRKVEAGLLYSGKEGISGLEVVDSVAWEKMQTPAYTHIHGNYPQKEGELMLSVRALEALHISEPKEGMTLKLSAVLATGQREEIDFTLCGWFREYEDPGISLPVGYTSEAQVQKWGMSLEEPDLLLICQKSTIDGYSVEDRLYEDIQVRDRTQRFLGGNRYGYIVVNGFLGGYGMAVFCAVLVLVGVFFLIYNIFGISMQKEIRQIGLLDILGTTQRQIRQIYLRQTVFTICQGTVLGAAGAAVVILFLVPWVLGNLYLYNFGKSADLMVFRPELLIASAGFTAIVVFGAAACTIYQAASLTPLDALHYRGVLEKNTGKKRGGIRKHTRFARQNPVLYMAWQNLIRYKKRCVLTIASLFLGVVTALGAVVLTTGIDDTHSIEKDPDFSIIGGIVYTSEQDSEGNTVQVNENDDFSPITEEAEKKLLSIQGIEKEQAVVVRGAYLYMDLRAEALAPLMETLKSPEEAEEAETREEGRGLPASWGIATVQIVDEEYIGELEEYADKNRLSVDIDSLRDGRGAVLLHHHELSQILSEEAEETTGLPVTFWQLPSKEERTASWERMTEPEYESWREENCRMAELELAGYLDTQAKGFPKLRRTWFGPGIKYFLVSEQGFAKLGTKEKCFVMDLNVEPELEPAAKAAVWKIQQDENQRDANLGLAVNCKSDTLASAQGYIRTNRIILGALSLVLILMGVLNYLNVIATGILSRQRELAVMECVGMTGKQVRWMLALEGGIYCMIVGGLVLTVGSGLLQTIRLYMENRIAYFKFLYPGMETGCILAALFVVCICVPLFMYGRMEKRSLTARTAEE</sequence>
<keyword evidence="5 7" id="KW-0472">Membrane</keyword>
<dbReference type="InterPro" id="IPR003838">
    <property type="entry name" value="ABC3_permease_C"/>
</dbReference>
<dbReference type="EMBL" id="RHJS01000002">
    <property type="protein sequence ID" value="RRK30591.1"/>
    <property type="molecule type" value="Genomic_DNA"/>
</dbReference>
<feature type="transmembrane region" description="Helical" evidence="7">
    <location>
        <begin position="822"/>
        <end position="843"/>
    </location>
</feature>
<comment type="similarity">
    <text evidence="6">Belongs to the ABC-4 integral membrane protein family.</text>
</comment>
<dbReference type="GO" id="GO:0022857">
    <property type="term" value="F:transmembrane transporter activity"/>
    <property type="evidence" value="ECO:0007669"/>
    <property type="project" value="TreeGrafter"/>
</dbReference>
<feature type="transmembrane region" description="Helical" evidence="7">
    <location>
        <begin position="33"/>
        <end position="53"/>
    </location>
</feature>
<evidence type="ECO:0000256" key="7">
    <source>
        <dbReference type="SAM" id="Phobius"/>
    </source>
</evidence>
<feature type="transmembrane region" description="Helical" evidence="7">
    <location>
        <begin position="265"/>
        <end position="290"/>
    </location>
</feature>
<proteinExistence type="inferred from homology"/>
<dbReference type="GO" id="GO:0005886">
    <property type="term" value="C:plasma membrane"/>
    <property type="evidence" value="ECO:0007669"/>
    <property type="project" value="UniProtKB-SubCell"/>
</dbReference>
<dbReference type="Pfam" id="PF02687">
    <property type="entry name" value="FtsX"/>
    <property type="match status" value="2"/>
</dbReference>
<feature type="domain" description="ABC3 transporter permease C-terminal" evidence="8">
    <location>
        <begin position="273"/>
        <end position="398"/>
    </location>
</feature>
<dbReference type="InterPro" id="IPR050250">
    <property type="entry name" value="Macrolide_Exporter_MacB"/>
</dbReference>
<dbReference type="PANTHER" id="PTHR30572">
    <property type="entry name" value="MEMBRANE COMPONENT OF TRANSPORTER-RELATED"/>
    <property type="match status" value="1"/>
</dbReference>
<evidence type="ECO:0000259" key="8">
    <source>
        <dbReference type="Pfam" id="PF02687"/>
    </source>
</evidence>
<feature type="transmembrane region" description="Helical" evidence="7">
    <location>
        <begin position="370"/>
        <end position="391"/>
    </location>
</feature>
<keyword evidence="10" id="KW-1185">Reference proteome</keyword>